<dbReference type="Proteomes" id="UP001651880">
    <property type="component" value="Unassembled WGS sequence"/>
</dbReference>
<evidence type="ECO:0000256" key="5">
    <source>
        <dbReference type="ARBA" id="ARBA00022989"/>
    </source>
</evidence>
<dbReference type="Pfam" id="PF13807">
    <property type="entry name" value="GNVR"/>
    <property type="match status" value="1"/>
</dbReference>
<dbReference type="InterPro" id="IPR003856">
    <property type="entry name" value="LPS_length_determ_N"/>
</dbReference>
<comment type="subcellular location">
    <subcellularLocation>
        <location evidence="1">Cell membrane</location>
        <topology evidence="1">Multi-pass membrane protein</topology>
    </subcellularLocation>
</comment>
<evidence type="ECO:0000256" key="7">
    <source>
        <dbReference type="SAM" id="Phobius"/>
    </source>
</evidence>
<feature type="domain" description="Polysaccharide chain length determinant N-terminal" evidence="8">
    <location>
        <begin position="6"/>
        <end position="93"/>
    </location>
</feature>
<evidence type="ECO:0000256" key="4">
    <source>
        <dbReference type="ARBA" id="ARBA00022692"/>
    </source>
</evidence>
<evidence type="ECO:0000256" key="1">
    <source>
        <dbReference type="ARBA" id="ARBA00004651"/>
    </source>
</evidence>
<gene>
    <name evidence="10" type="ORF">LJD61_01655</name>
</gene>
<evidence type="ECO:0000313" key="11">
    <source>
        <dbReference type="Proteomes" id="UP001651880"/>
    </source>
</evidence>
<keyword evidence="3" id="KW-1003">Cell membrane</keyword>
<accession>A0ABT1NEJ0</accession>
<feature type="transmembrane region" description="Helical" evidence="7">
    <location>
        <begin position="17"/>
        <end position="39"/>
    </location>
</feature>
<dbReference type="InterPro" id="IPR050445">
    <property type="entry name" value="Bact_polysacc_biosynth/exp"/>
</dbReference>
<evidence type="ECO:0000256" key="3">
    <source>
        <dbReference type="ARBA" id="ARBA00022475"/>
    </source>
</evidence>
<organism evidence="10 11">
    <name type="scientific">Lutispora saccharofermentans</name>
    <dbReference type="NCBI Taxonomy" id="3024236"/>
    <lineage>
        <taxon>Bacteria</taxon>
        <taxon>Bacillati</taxon>
        <taxon>Bacillota</taxon>
        <taxon>Clostridia</taxon>
        <taxon>Lutisporales</taxon>
        <taxon>Lutisporaceae</taxon>
        <taxon>Lutispora</taxon>
    </lineage>
</organism>
<evidence type="ECO:0000256" key="6">
    <source>
        <dbReference type="ARBA" id="ARBA00023136"/>
    </source>
</evidence>
<keyword evidence="6 7" id="KW-0472">Membrane</keyword>
<dbReference type="PANTHER" id="PTHR32309">
    <property type="entry name" value="TYROSINE-PROTEIN KINASE"/>
    <property type="match status" value="1"/>
</dbReference>
<feature type="domain" description="Tyrosine-protein kinase G-rich" evidence="9">
    <location>
        <begin position="141"/>
        <end position="191"/>
    </location>
</feature>
<comment type="similarity">
    <text evidence="2">Belongs to the CpsC/CapA family.</text>
</comment>
<dbReference type="InterPro" id="IPR032807">
    <property type="entry name" value="GNVR"/>
</dbReference>
<keyword evidence="11" id="KW-1185">Reference proteome</keyword>
<name>A0ABT1NEJ0_9FIRM</name>
<comment type="caution">
    <text evidence="10">The sequence shown here is derived from an EMBL/GenBank/DDBJ whole genome shotgun (WGS) entry which is preliminary data.</text>
</comment>
<feature type="transmembrane region" description="Helical" evidence="7">
    <location>
        <begin position="170"/>
        <end position="192"/>
    </location>
</feature>
<dbReference type="Pfam" id="PF02706">
    <property type="entry name" value="Wzz"/>
    <property type="match status" value="1"/>
</dbReference>
<protein>
    <submittedName>
        <fullName evidence="10">Lipopolysaccharide biosynthesis protein</fullName>
    </submittedName>
</protein>
<dbReference type="EMBL" id="JAJEKE010000001">
    <property type="protein sequence ID" value="MCQ1528256.1"/>
    <property type="molecule type" value="Genomic_DNA"/>
</dbReference>
<keyword evidence="5 7" id="KW-1133">Transmembrane helix</keyword>
<sequence>MFRKQLIEYIEILRNKLWIIISSTVLLLMISGIFSFFIIKPEYQAFSTLMIGKPKGYYEAIEYNDILLSQKLVSTYSEIAKSRTVSNEVIKNLGLDITYDAIRKKVNITQVGDTGIIKIESRDENPEVAAKLVNGIVEVFMEKVVKIMNVENVQIIDRAEIPKKNIRPILVMNMTAAGILGIIIGALIVILIDYLDNTIKTPEDITKYIELPIIGMIP</sequence>
<evidence type="ECO:0000259" key="8">
    <source>
        <dbReference type="Pfam" id="PF02706"/>
    </source>
</evidence>
<proteinExistence type="inferred from homology"/>
<evidence type="ECO:0000259" key="9">
    <source>
        <dbReference type="Pfam" id="PF13807"/>
    </source>
</evidence>
<keyword evidence="4 7" id="KW-0812">Transmembrane</keyword>
<dbReference type="RefSeq" id="WP_255225748.1">
    <property type="nucleotide sequence ID" value="NZ_JAJEKE010000001.1"/>
</dbReference>
<dbReference type="PANTHER" id="PTHR32309:SF13">
    <property type="entry name" value="FERRIC ENTEROBACTIN TRANSPORT PROTEIN FEPE"/>
    <property type="match status" value="1"/>
</dbReference>
<evidence type="ECO:0000313" key="10">
    <source>
        <dbReference type="EMBL" id="MCQ1528256.1"/>
    </source>
</evidence>
<reference evidence="10 11" key="1">
    <citation type="submission" date="2021-10" db="EMBL/GenBank/DDBJ databases">
        <title>Lutispora strain m25 sp. nov., a thermophilic, non-spore-forming bacterium isolated from a lab-scale methanogenic bioreactor digesting anaerobic sludge.</title>
        <authorList>
            <person name="El Houari A."/>
            <person name="Mcdonald J."/>
        </authorList>
    </citation>
    <scope>NUCLEOTIDE SEQUENCE [LARGE SCALE GENOMIC DNA]</scope>
    <source>
        <strain evidence="11">m25</strain>
    </source>
</reference>
<evidence type="ECO:0000256" key="2">
    <source>
        <dbReference type="ARBA" id="ARBA00006683"/>
    </source>
</evidence>